<keyword evidence="21" id="KW-1185">Reference proteome</keyword>
<evidence type="ECO:0000256" key="11">
    <source>
        <dbReference type="ARBA" id="ARBA00030363"/>
    </source>
</evidence>
<dbReference type="RefSeq" id="XP_041559628.1">
    <property type="nucleotide sequence ID" value="XM_041693727.1"/>
</dbReference>
<evidence type="ECO:0000313" key="20">
    <source>
        <dbReference type="EMBL" id="BCS27434.1"/>
    </source>
</evidence>
<keyword evidence="8" id="KW-0223">Dioxygenase</keyword>
<gene>
    <name evidence="20" type="ORF">APUU_60482S</name>
</gene>
<dbReference type="InterPro" id="IPR012776">
    <property type="entry name" value="Trimethyllysine_dOase"/>
</dbReference>
<accession>A0A7R7XVA2</accession>
<keyword evidence="7" id="KW-0124">Carnitine biosynthesis</keyword>
<dbReference type="EC" id="1.14.11.8" evidence="5"/>
<evidence type="ECO:0000256" key="7">
    <source>
        <dbReference type="ARBA" id="ARBA00022873"/>
    </source>
</evidence>
<evidence type="ECO:0000256" key="4">
    <source>
        <dbReference type="ARBA" id="ARBA00008654"/>
    </source>
</evidence>
<keyword evidence="9" id="KW-0560">Oxidoreductase</keyword>
<dbReference type="InterPro" id="IPR042098">
    <property type="entry name" value="TauD-like_sf"/>
</dbReference>
<evidence type="ECO:0000256" key="2">
    <source>
        <dbReference type="ARBA" id="ARBA00001961"/>
    </source>
</evidence>
<feature type="region of interest" description="Disordered" evidence="17">
    <location>
        <begin position="65"/>
        <end position="121"/>
    </location>
</feature>
<reference evidence="20" key="2">
    <citation type="submission" date="2021-02" db="EMBL/GenBank/DDBJ databases">
        <title>Aspergillus puulaauensis MK2 genome sequence.</title>
        <authorList>
            <person name="Futagami T."/>
            <person name="Mori K."/>
            <person name="Kadooka C."/>
            <person name="Tanaka T."/>
        </authorList>
    </citation>
    <scope>NUCLEOTIDE SEQUENCE</scope>
    <source>
        <strain evidence="20">MK2</strain>
    </source>
</reference>
<proteinExistence type="inferred from homology"/>
<dbReference type="Pfam" id="PF02668">
    <property type="entry name" value="TauD"/>
    <property type="match status" value="1"/>
</dbReference>
<organism evidence="20 21">
    <name type="scientific">Aspergillus puulaauensis</name>
    <dbReference type="NCBI Taxonomy" id="1220207"/>
    <lineage>
        <taxon>Eukaryota</taxon>
        <taxon>Fungi</taxon>
        <taxon>Dikarya</taxon>
        <taxon>Ascomycota</taxon>
        <taxon>Pezizomycotina</taxon>
        <taxon>Eurotiomycetes</taxon>
        <taxon>Eurotiomycetidae</taxon>
        <taxon>Eurotiales</taxon>
        <taxon>Aspergillaceae</taxon>
        <taxon>Aspergillus</taxon>
    </lineage>
</organism>
<evidence type="ECO:0000256" key="1">
    <source>
        <dbReference type="ARBA" id="ARBA00001954"/>
    </source>
</evidence>
<evidence type="ECO:0000256" key="5">
    <source>
        <dbReference type="ARBA" id="ARBA00012267"/>
    </source>
</evidence>
<evidence type="ECO:0000256" key="12">
    <source>
        <dbReference type="ARBA" id="ARBA00031778"/>
    </source>
</evidence>
<dbReference type="InterPro" id="IPR010376">
    <property type="entry name" value="GBBH-like_N"/>
</dbReference>
<comment type="cofactor">
    <cofactor evidence="1">
        <name>Fe(2+)</name>
        <dbReference type="ChEBI" id="CHEBI:29033"/>
    </cofactor>
</comment>
<dbReference type="Proteomes" id="UP000654913">
    <property type="component" value="Chromosome 6"/>
</dbReference>
<evidence type="ECO:0000256" key="6">
    <source>
        <dbReference type="ARBA" id="ARBA00022723"/>
    </source>
</evidence>
<comment type="cofactor">
    <cofactor evidence="2">
        <name>L-ascorbate</name>
        <dbReference type="ChEBI" id="CHEBI:38290"/>
    </cofactor>
</comment>
<dbReference type="UniPathway" id="UPA00118"/>
<evidence type="ECO:0000256" key="16">
    <source>
        <dbReference type="ARBA" id="ARBA00071191"/>
    </source>
</evidence>
<sequence>MMNRAPLPRALRLPRPAVIPRQHCLSFASRNISTALRPIILDGRPRLSWDQAPPHQLLRWNSSTAGIQDGSSQQTQAPQKTTPMDISQAIPQTTSQNRRRKTYQRQRMRTPTPTPAAEGDPKNFVVLPVSINSYAVTGKSWLRDNCRCPECIHQDTVQRLVDIFSIRENLDISDISADAYGTTVTWSDGHVSKYSYNWLRLYNKMPLEQPRPPHPMRFRDFDSYMPGETKSPTVSYSEVMSSDHGVLNWLEHIYTWGFCFVRGTPVNPEATEALLKRIAYIRHTHYGGFWDFTADLTFKDTAYTNEFLGAHTDNTYFTDPARLQLFHLLSHTDGEGGANLLVDGFKAASTLRKENWKHAQTLQGVTQPYHSSGNENVCIQPAEHFPVFKVHPQNKDFLYQVRWNNYDRSVKWDWTVEDQEAWYDAASHFNEIIQRPNMEIWTQLEPGTALIFDNWRMLHGRSAFTGKRRMCGGYINSDDFLSRYRLLRFGRKSLLHQLGSTKLSRANPYYYM</sequence>
<dbReference type="GO" id="GO:0005506">
    <property type="term" value="F:iron ion binding"/>
    <property type="evidence" value="ECO:0007669"/>
    <property type="project" value="InterPro"/>
</dbReference>
<evidence type="ECO:0000313" key="21">
    <source>
        <dbReference type="Proteomes" id="UP000654913"/>
    </source>
</evidence>
<dbReference type="AlphaFoldDB" id="A0A7R7XVA2"/>
<comment type="pathway">
    <text evidence="3">Amine and polyamine biosynthesis; carnitine biosynthesis.</text>
</comment>
<comment type="catalytic activity">
    <reaction evidence="15">
        <text>N(6),N(6),N(6)-trimethyl-L-lysine + 2-oxoglutarate + O2 = (3S)-3-hydroxy-N(6),N(6),N(6)-trimethyl-L-lysine + succinate + CO2</text>
        <dbReference type="Rhea" id="RHEA:14181"/>
        <dbReference type="ChEBI" id="CHEBI:15379"/>
        <dbReference type="ChEBI" id="CHEBI:16526"/>
        <dbReference type="ChEBI" id="CHEBI:16810"/>
        <dbReference type="ChEBI" id="CHEBI:30031"/>
        <dbReference type="ChEBI" id="CHEBI:58100"/>
        <dbReference type="ChEBI" id="CHEBI:141499"/>
        <dbReference type="EC" id="1.14.11.8"/>
    </reaction>
</comment>
<evidence type="ECO:0000256" key="17">
    <source>
        <dbReference type="SAM" id="MobiDB-lite"/>
    </source>
</evidence>
<dbReference type="InterPro" id="IPR050411">
    <property type="entry name" value="AlphaKG_dependent_hydroxylases"/>
</dbReference>
<dbReference type="CDD" id="cd00250">
    <property type="entry name" value="CAS_like"/>
    <property type="match status" value="1"/>
</dbReference>
<keyword evidence="10" id="KW-0408">Iron</keyword>
<dbReference type="KEGG" id="apuu:APUU_60482S"/>
<feature type="domain" description="Gamma-butyrobetaine hydroxylase-like N-terminal" evidence="19">
    <location>
        <begin position="140"/>
        <end position="200"/>
    </location>
</feature>
<dbReference type="SUPFAM" id="SSF51197">
    <property type="entry name" value="Clavaminate synthase-like"/>
    <property type="match status" value="1"/>
</dbReference>
<dbReference type="Pfam" id="PF06155">
    <property type="entry name" value="GBBH-like_N"/>
    <property type="match status" value="1"/>
</dbReference>
<dbReference type="InterPro" id="IPR038492">
    <property type="entry name" value="GBBH-like_N_sf"/>
</dbReference>
<comment type="similarity">
    <text evidence="4">Belongs to the gamma-BBH/TMLD family.</text>
</comment>
<name>A0A7R7XVA2_9EURO</name>
<dbReference type="GO" id="GO:0045329">
    <property type="term" value="P:carnitine biosynthetic process"/>
    <property type="evidence" value="ECO:0007669"/>
    <property type="project" value="UniProtKB-UniPathway"/>
</dbReference>
<dbReference type="NCBIfam" id="TIGR02410">
    <property type="entry name" value="carnitine_TMLD"/>
    <property type="match status" value="1"/>
</dbReference>
<protein>
    <recommendedName>
        <fullName evidence="16">Trimethyllysine dioxygenase</fullName>
        <ecNumber evidence="5">1.14.11.8</ecNumber>
    </recommendedName>
    <alternativeName>
        <fullName evidence="12">Epsilon-trimethyllysine 2-oxoglutarate dioxygenase</fullName>
    </alternativeName>
    <alternativeName>
        <fullName evidence="11">TML hydroxylase</fullName>
    </alternativeName>
    <alternativeName>
        <fullName evidence="13">TML-alpha-ketoglutarate dioxygenase</fullName>
    </alternativeName>
</protein>
<dbReference type="GeneID" id="64977439"/>
<dbReference type="GO" id="GO:0005739">
    <property type="term" value="C:mitochondrion"/>
    <property type="evidence" value="ECO:0007669"/>
    <property type="project" value="TreeGrafter"/>
</dbReference>
<dbReference type="FunFam" id="3.30.2020.30:FF:000002">
    <property type="entry name" value="Putative gamma-butyrobetaine dioxygenase"/>
    <property type="match status" value="1"/>
</dbReference>
<evidence type="ECO:0000256" key="8">
    <source>
        <dbReference type="ARBA" id="ARBA00022964"/>
    </source>
</evidence>
<dbReference type="PANTHER" id="PTHR10696">
    <property type="entry name" value="GAMMA-BUTYROBETAINE HYDROXYLASE-RELATED"/>
    <property type="match status" value="1"/>
</dbReference>
<comment type="function">
    <text evidence="14">Converts trimethyllysine (TML) into hydroxytrimethyllysine (HTML).</text>
</comment>
<evidence type="ECO:0000256" key="15">
    <source>
        <dbReference type="ARBA" id="ARBA00049334"/>
    </source>
</evidence>
<evidence type="ECO:0000256" key="13">
    <source>
        <dbReference type="ARBA" id="ARBA00032283"/>
    </source>
</evidence>
<keyword evidence="6" id="KW-0479">Metal-binding</keyword>
<evidence type="ECO:0000256" key="3">
    <source>
        <dbReference type="ARBA" id="ARBA00005022"/>
    </source>
</evidence>
<dbReference type="GO" id="GO:0050353">
    <property type="term" value="F:trimethyllysine dioxygenase activity"/>
    <property type="evidence" value="ECO:0007669"/>
    <property type="project" value="UniProtKB-EC"/>
</dbReference>
<evidence type="ECO:0000259" key="19">
    <source>
        <dbReference type="Pfam" id="PF06155"/>
    </source>
</evidence>
<dbReference type="OrthoDB" id="408743at2759"/>
<feature type="compositionally biased region" description="Polar residues" evidence="17">
    <location>
        <begin position="65"/>
        <end position="95"/>
    </location>
</feature>
<feature type="domain" description="TauD/TfdA-like" evidence="18">
    <location>
        <begin position="231"/>
        <end position="474"/>
    </location>
</feature>
<dbReference type="PANTHER" id="PTHR10696:SF51">
    <property type="entry name" value="TRIMETHYLLYSINE DIOXYGENASE, MITOCHONDRIAL"/>
    <property type="match status" value="1"/>
</dbReference>
<dbReference type="EMBL" id="AP024448">
    <property type="protein sequence ID" value="BCS27434.1"/>
    <property type="molecule type" value="Genomic_DNA"/>
</dbReference>
<evidence type="ECO:0000256" key="14">
    <source>
        <dbReference type="ARBA" id="ARBA00046008"/>
    </source>
</evidence>
<dbReference type="Gene3D" id="3.30.2020.30">
    <property type="match status" value="1"/>
</dbReference>
<evidence type="ECO:0000256" key="10">
    <source>
        <dbReference type="ARBA" id="ARBA00023004"/>
    </source>
</evidence>
<feature type="compositionally biased region" description="Basic residues" evidence="17">
    <location>
        <begin position="97"/>
        <end position="108"/>
    </location>
</feature>
<dbReference type="Gene3D" id="3.60.130.10">
    <property type="entry name" value="Clavaminate synthase-like"/>
    <property type="match status" value="1"/>
</dbReference>
<evidence type="ECO:0000259" key="18">
    <source>
        <dbReference type="Pfam" id="PF02668"/>
    </source>
</evidence>
<reference evidence="20" key="1">
    <citation type="submission" date="2021-01" db="EMBL/GenBank/DDBJ databases">
        <authorList>
            <consortium name="Aspergillus puulaauensis MK2 genome sequencing consortium"/>
            <person name="Kazuki M."/>
            <person name="Futagami T."/>
        </authorList>
    </citation>
    <scope>NUCLEOTIDE SEQUENCE</scope>
    <source>
        <strain evidence="20">MK2</strain>
    </source>
</reference>
<evidence type="ECO:0000256" key="9">
    <source>
        <dbReference type="ARBA" id="ARBA00023002"/>
    </source>
</evidence>
<dbReference type="InterPro" id="IPR003819">
    <property type="entry name" value="TauD/TfdA-like"/>
</dbReference>
<dbReference type="FunFam" id="3.60.130.10:FF:000001">
    <property type="entry name" value="Trimethyllysine dioxygenase, mitochondrial"/>
    <property type="match status" value="1"/>
</dbReference>